<evidence type="ECO:0000313" key="1">
    <source>
        <dbReference type="EMBL" id="QOV99547.1"/>
    </source>
</evidence>
<evidence type="ECO:0000313" key="2">
    <source>
        <dbReference type="Proteomes" id="UP000593818"/>
    </source>
</evidence>
<reference evidence="1 2" key="1">
    <citation type="submission" date="2020-10" db="EMBL/GenBank/DDBJ databases">
        <title>Whole genome sequence of oil-degrading bacteria Rhodococcus pyridinivorans strain 5Ap.</title>
        <authorList>
            <person name="Akhremchuk A.E."/>
            <person name="Valentovich L.N."/>
            <person name="Charniauskaya M.I."/>
            <person name="Bukliarevich H.A."/>
            <person name="Titok M.A."/>
        </authorList>
    </citation>
    <scope>NUCLEOTIDE SEQUENCE [LARGE SCALE GENOMIC DNA]</scope>
    <source>
        <strain evidence="1 2">5Ap</strain>
    </source>
</reference>
<accession>A0A7M2XPK3</accession>
<dbReference type="EMBL" id="CP063450">
    <property type="protein sequence ID" value="QOV99547.1"/>
    <property type="molecule type" value="Genomic_DNA"/>
</dbReference>
<dbReference type="Proteomes" id="UP000593818">
    <property type="component" value="Chromosome"/>
</dbReference>
<protein>
    <recommendedName>
        <fullName evidence="3">Helix-turn-helix protein</fullName>
    </recommendedName>
</protein>
<dbReference type="AlphaFoldDB" id="A0A7M2XPK3"/>
<proteinExistence type="predicted"/>
<sequence>MTPSAVSRMVARGEIEPAMRVGSGPGGAFLFDPAVIDRLAQRRTSRNASRTT</sequence>
<name>A0A7M2XPK3_9NOCA</name>
<keyword evidence="2" id="KW-1185">Reference proteome</keyword>
<evidence type="ECO:0008006" key="3">
    <source>
        <dbReference type="Google" id="ProtNLM"/>
    </source>
</evidence>
<organism evidence="1 2">
    <name type="scientific">Rhodococcus pyridinivorans</name>
    <dbReference type="NCBI Taxonomy" id="103816"/>
    <lineage>
        <taxon>Bacteria</taxon>
        <taxon>Bacillati</taxon>
        <taxon>Actinomycetota</taxon>
        <taxon>Actinomycetes</taxon>
        <taxon>Mycobacteriales</taxon>
        <taxon>Nocardiaceae</taxon>
        <taxon>Rhodococcus</taxon>
    </lineage>
</organism>
<gene>
    <name evidence="1" type="ORF">INP59_03860</name>
</gene>